<dbReference type="AlphaFoldDB" id="A0A060ID98"/>
<evidence type="ECO:0000313" key="1">
    <source>
        <dbReference type="EMBL" id="AIC29681.1"/>
    </source>
</evidence>
<evidence type="ECO:0000313" key="2">
    <source>
        <dbReference type="Proteomes" id="UP000027180"/>
    </source>
</evidence>
<dbReference type="HOGENOM" id="CLU_3083979_0_0_5"/>
<reference evidence="1 2" key="1">
    <citation type="submission" date="2013-12" db="EMBL/GenBank/DDBJ databases">
        <title>Complete genome sequence of Rhizobium etli bv. mimosae IE4771.</title>
        <authorList>
            <person name="Bustos P."/>
            <person name="Santamaria R.I."/>
            <person name="Lozano L."/>
            <person name="Ormeno-Orrillo E."/>
            <person name="Rogel M.A."/>
            <person name="Romero D."/>
            <person name="Cevallos M.A."/>
            <person name="Martinez-Romero E."/>
            <person name="Gonzalez V."/>
        </authorList>
    </citation>
    <scope>NUCLEOTIDE SEQUENCE [LARGE SCALE GENOMIC DNA]</scope>
    <source>
        <strain evidence="1 2">IE4771</strain>
        <plasmid evidence="2">Plasmid pRetIE4771a</plasmid>
    </source>
</reference>
<sequence>MRASPPFPLETFSTLEDAVPLYSMRKFNANDAGVEMHSCIDRWNSLVRMKRF</sequence>
<proteinExistence type="predicted"/>
<name>A0A060ID98_RHIET</name>
<organism evidence="1 2">
    <name type="scientific">Rhizobium etli bv. mimosae str. IE4771</name>
    <dbReference type="NCBI Taxonomy" id="1432050"/>
    <lineage>
        <taxon>Bacteria</taxon>
        <taxon>Pseudomonadati</taxon>
        <taxon>Pseudomonadota</taxon>
        <taxon>Alphaproteobacteria</taxon>
        <taxon>Hyphomicrobiales</taxon>
        <taxon>Rhizobiaceae</taxon>
        <taxon>Rhizobium/Agrobacterium group</taxon>
        <taxon>Rhizobium</taxon>
    </lineage>
</organism>
<gene>
    <name evidence="1" type="ORF">IE4771_PA00175</name>
</gene>
<dbReference type="KEGG" id="rei:IE4771_PA00175"/>
<geneLocation type="plasmid" evidence="1 2">
    <name>pRetIE4771a</name>
</geneLocation>
<protein>
    <submittedName>
        <fullName evidence="1">Uncharacterized protein</fullName>
    </submittedName>
</protein>
<accession>A0A060ID98</accession>
<dbReference type="Proteomes" id="UP000027180">
    <property type="component" value="Plasmid pRetIE4771a"/>
</dbReference>
<keyword evidence="1" id="KW-0614">Plasmid</keyword>
<dbReference type="EMBL" id="CP006987">
    <property type="protein sequence ID" value="AIC29681.1"/>
    <property type="molecule type" value="Genomic_DNA"/>
</dbReference>